<dbReference type="Proteomes" id="UP001206878">
    <property type="component" value="Unassembled WGS sequence"/>
</dbReference>
<dbReference type="AlphaFoldDB" id="A0AAW5MV24"/>
<sequence length="69" mass="7301">MAEIIAKRSIAPERARVSFGIDPLGTAAAMEKIEDDAFDFAGAAHRLAADFTGPVLEADGRPYHDRGGS</sequence>
<reference evidence="1" key="1">
    <citation type="submission" date="2022-07" db="EMBL/GenBank/DDBJ databases">
        <title>Diversity of ethanolamine utilization by human commensal Escherichia coli.</title>
        <authorList>
            <person name="Jubelin G."/>
        </authorList>
    </citation>
    <scope>NUCLEOTIDE SEQUENCE</scope>
    <source>
        <strain evidence="1">S1</strain>
    </source>
</reference>
<proteinExistence type="predicted"/>
<dbReference type="EMBL" id="JANPXH010001384">
    <property type="protein sequence ID" value="MCR6679520.1"/>
    <property type="molecule type" value="Genomic_DNA"/>
</dbReference>
<comment type="caution">
    <text evidence="1">The sequence shown here is derived from an EMBL/GenBank/DDBJ whole genome shotgun (WGS) entry which is preliminary data.</text>
</comment>
<gene>
    <name evidence="1" type="ORF">NVV43_29155</name>
</gene>
<feature type="non-terminal residue" evidence="1">
    <location>
        <position position="69"/>
    </location>
</feature>
<evidence type="ECO:0000313" key="2">
    <source>
        <dbReference type="Proteomes" id="UP001206878"/>
    </source>
</evidence>
<name>A0AAW5MV24_9ESCH</name>
<protein>
    <submittedName>
        <fullName evidence="1">Uncharacterized protein</fullName>
    </submittedName>
</protein>
<organism evidence="1 2">
    <name type="scientific">Escherichia marmotae</name>
    <dbReference type="NCBI Taxonomy" id="1499973"/>
    <lineage>
        <taxon>Bacteria</taxon>
        <taxon>Pseudomonadati</taxon>
        <taxon>Pseudomonadota</taxon>
        <taxon>Gammaproteobacteria</taxon>
        <taxon>Enterobacterales</taxon>
        <taxon>Enterobacteriaceae</taxon>
        <taxon>Escherichia</taxon>
    </lineage>
</organism>
<evidence type="ECO:0000313" key="1">
    <source>
        <dbReference type="EMBL" id="MCR6679520.1"/>
    </source>
</evidence>
<accession>A0AAW5MV24</accession>